<evidence type="ECO:0000256" key="3">
    <source>
        <dbReference type="ARBA" id="ARBA00022777"/>
    </source>
</evidence>
<dbReference type="Proteomes" id="UP000199614">
    <property type="component" value="Unassembled WGS sequence"/>
</dbReference>
<dbReference type="GO" id="GO:0004371">
    <property type="term" value="F:glycerone kinase activity"/>
    <property type="evidence" value="ECO:0007669"/>
    <property type="project" value="InterPro"/>
</dbReference>
<dbReference type="Gene3D" id="3.30.1180.20">
    <property type="entry name" value="Dihydroxyacetone kinase, domain 2"/>
    <property type="match status" value="1"/>
</dbReference>
<dbReference type="SMART" id="SM01120">
    <property type="entry name" value="Dak2"/>
    <property type="match status" value="1"/>
</dbReference>
<gene>
    <name evidence="7" type="ORF">SAMN05216207_101877</name>
</gene>
<dbReference type="AlphaFoldDB" id="A0A1I5AQ18"/>
<protein>
    <submittedName>
        <fullName evidence="7">Homodimeric dihydroxyacetone kinase</fullName>
    </submittedName>
</protein>
<dbReference type="Gene3D" id="1.25.40.340">
    <property type="match status" value="1"/>
</dbReference>
<dbReference type="PROSITE" id="PS51480">
    <property type="entry name" value="DHAL"/>
    <property type="match status" value="1"/>
</dbReference>
<dbReference type="GO" id="GO:0005829">
    <property type="term" value="C:cytosol"/>
    <property type="evidence" value="ECO:0007669"/>
    <property type="project" value="TreeGrafter"/>
</dbReference>
<dbReference type="InterPro" id="IPR036117">
    <property type="entry name" value="DhaL_dom_sf"/>
</dbReference>
<dbReference type="FunFam" id="1.25.40.340:FF:000002">
    <property type="entry name" value="Dihydroxyacetone kinase, L subunit"/>
    <property type="match status" value="1"/>
</dbReference>
<dbReference type="PANTHER" id="PTHR28629">
    <property type="entry name" value="TRIOKINASE/FMN CYCLASE"/>
    <property type="match status" value="1"/>
</dbReference>
<dbReference type="SUPFAM" id="SSF101473">
    <property type="entry name" value="DhaL-like"/>
    <property type="match status" value="1"/>
</dbReference>
<evidence type="ECO:0000259" key="6">
    <source>
        <dbReference type="PROSITE" id="PS51481"/>
    </source>
</evidence>
<dbReference type="GO" id="GO:0019563">
    <property type="term" value="P:glycerol catabolic process"/>
    <property type="evidence" value="ECO:0007669"/>
    <property type="project" value="TreeGrafter"/>
</dbReference>
<keyword evidence="8" id="KW-1185">Reference proteome</keyword>
<evidence type="ECO:0000313" key="8">
    <source>
        <dbReference type="Proteomes" id="UP000199614"/>
    </source>
</evidence>
<feature type="domain" description="DhaL" evidence="5">
    <location>
        <begin position="369"/>
        <end position="571"/>
    </location>
</feature>
<dbReference type="NCBIfam" id="NF011049">
    <property type="entry name" value="PRK14479.1"/>
    <property type="match status" value="1"/>
</dbReference>
<reference evidence="7 8" key="1">
    <citation type="submission" date="2016-10" db="EMBL/GenBank/DDBJ databases">
        <authorList>
            <person name="de Groot N.N."/>
        </authorList>
    </citation>
    <scope>NUCLEOTIDE SEQUENCE [LARGE SCALE GENOMIC DNA]</scope>
    <source>
        <strain evidence="7 8">CGMCC 4.1877</strain>
    </source>
</reference>
<keyword evidence="4" id="KW-0067">ATP-binding</keyword>
<sequence>MTRLFNDPDDFAAEMTAGFAAASARWVRAVPGGVVRSTAAAEPTVSLVVGGGSGHYPAFAGLVGPGLAHGAAMGNIFASPSTQQVHSVAATADQGRGVLLSYGNYAGDVLNFDAAQERLRTAGVDCRTLVVTDDVSSAGPQERDRRRGIAGDLTVFKVAGAACEAGHDLDDVERVARLANDRTRSLGVAFGGCTLPGAGEPLFDVPAGRMGVGLGIHGEPGIDEADVPTAAGLAGLLVDGLLAEVPDGAGARVVPILNGLGSVKYEELFVVYGAVHRLLTEAGCEVVDPEVGEFCTSFDMAGASLTLLWLDDTPGELEQLWSAPCDTPAFRRGRDAGQHAVTVPGGPGAAGTAPLPVPEAGPGSRECGTRIAAVLADVAAALDEHADEFGRLDRVAGDGDHGIGMQRGGRAARDAAADAAGRGAGAGTVLRRAGEAWGDRAGGASGAIWAGMLAALGTALGDDTAPDTARVAAGVSAAERAVERSGGAAVGDKTMVDAIVPFHRALAARSEAGDDLATAWAAAAREATTAAEATRELRARLGRARAHGDRSIGTPDPGAVSFALVVRTAGERLREAAEC</sequence>
<dbReference type="FunFam" id="3.40.50.10440:FF:000001">
    <property type="entry name" value="Dihydroxyacetone kinase, DhaK subunit"/>
    <property type="match status" value="1"/>
</dbReference>
<dbReference type="EMBL" id="FOUY01000018">
    <property type="protein sequence ID" value="SFN64269.1"/>
    <property type="molecule type" value="Genomic_DNA"/>
</dbReference>
<dbReference type="SUPFAM" id="SSF82549">
    <property type="entry name" value="DAK1/DegV-like"/>
    <property type="match status" value="1"/>
</dbReference>
<evidence type="ECO:0000256" key="2">
    <source>
        <dbReference type="ARBA" id="ARBA00022741"/>
    </source>
</evidence>
<dbReference type="RefSeq" id="WP_093345106.1">
    <property type="nucleotide sequence ID" value="NZ_FOUY01000018.1"/>
</dbReference>
<evidence type="ECO:0000256" key="1">
    <source>
        <dbReference type="ARBA" id="ARBA00022679"/>
    </source>
</evidence>
<name>A0A1I5AQ18_PSUAM</name>
<dbReference type="InterPro" id="IPR050861">
    <property type="entry name" value="Dihydroxyacetone_Kinase"/>
</dbReference>
<dbReference type="PANTHER" id="PTHR28629:SF4">
    <property type="entry name" value="TRIOKINASE_FMN CYCLASE"/>
    <property type="match status" value="1"/>
</dbReference>
<dbReference type="Pfam" id="PF02733">
    <property type="entry name" value="Dak1"/>
    <property type="match status" value="1"/>
</dbReference>
<feature type="domain" description="DhaK" evidence="6">
    <location>
        <begin position="7"/>
        <end position="330"/>
    </location>
</feature>
<dbReference type="Pfam" id="PF02734">
    <property type="entry name" value="Dak2"/>
    <property type="match status" value="1"/>
</dbReference>
<dbReference type="OrthoDB" id="9806345at2"/>
<dbReference type="InterPro" id="IPR004006">
    <property type="entry name" value="DhaK_dom"/>
</dbReference>
<keyword evidence="2" id="KW-0547">Nucleotide-binding</keyword>
<dbReference type="Gene3D" id="3.40.50.10440">
    <property type="entry name" value="Dihydroxyacetone kinase, domain 1"/>
    <property type="match status" value="1"/>
</dbReference>
<keyword evidence="3 7" id="KW-0418">Kinase</keyword>
<organism evidence="7 8">
    <name type="scientific">Pseudonocardia ammonioxydans</name>
    <dbReference type="NCBI Taxonomy" id="260086"/>
    <lineage>
        <taxon>Bacteria</taxon>
        <taxon>Bacillati</taxon>
        <taxon>Actinomycetota</taxon>
        <taxon>Actinomycetes</taxon>
        <taxon>Pseudonocardiales</taxon>
        <taxon>Pseudonocardiaceae</taxon>
        <taxon>Pseudonocardia</taxon>
    </lineage>
</organism>
<dbReference type="GO" id="GO:0005524">
    <property type="term" value="F:ATP binding"/>
    <property type="evidence" value="ECO:0007669"/>
    <property type="project" value="UniProtKB-KW"/>
</dbReference>
<dbReference type="PROSITE" id="PS51481">
    <property type="entry name" value="DHAK"/>
    <property type="match status" value="1"/>
</dbReference>
<proteinExistence type="predicted"/>
<accession>A0A1I5AQ18</accession>
<dbReference type="STRING" id="260086.SAMN05216207_101877"/>
<evidence type="ECO:0000313" key="7">
    <source>
        <dbReference type="EMBL" id="SFN64269.1"/>
    </source>
</evidence>
<keyword evidence="1" id="KW-0808">Transferase</keyword>
<evidence type="ECO:0000256" key="4">
    <source>
        <dbReference type="ARBA" id="ARBA00022840"/>
    </source>
</evidence>
<evidence type="ECO:0000259" key="5">
    <source>
        <dbReference type="PROSITE" id="PS51480"/>
    </source>
</evidence>
<dbReference type="InterPro" id="IPR004007">
    <property type="entry name" value="DhaL_dom"/>
</dbReference>